<organism evidence="3 4">
    <name type="scientific">Rubripirellula tenax</name>
    <dbReference type="NCBI Taxonomy" id="2528015"/>
    <lineage>
        <taxon>Bacteria</taxon>
        <taxon>Pseudomonadati</taxon>
        <taxon>Planctomycetota</taxon>
        <taxon>Planctomycetia</taxon>
        <taxon>Pirellulales</taxon>
        <taxon>Pirellulaceae</taxon>
        <taxon>Rubripirellula</taxon>
    </lineage>
</organism>
<protein>
    <submittedName>
        <fullName evidence="3">Fec operon regulator FecR</fullName>
    </submittedName>
</protein>
<dbReference type="GO" id="GO:0016989">
    <property type="term" value="F:sigma factor antagonist activity"/>
    <property type="evidence" value="ECO:0007669"/>
    <property type="project" value="TreeGrafter"/>
</dbReference>
<dbReference type="PANTHER" id="PTHR30273:SF2">
    <property type="entry name" value="PROTEIN FECR"/>
    <property type="match status" value="1"/>
</dbReference>
<sequence length="442" mass="48082">MNRSIESLARAYQDQTLSEDDVRELDQLLKTNAGAREIFLRETNLIATLEDIACDEVAELPTVTMLSLPRQLHDETSQASPLRWTMAAGWFVATAAVVLLMASLYSISNPVDKAIATIVGLSGPSQWTGDGGQVRSDLTIGMQLPGGTIDGLSPESWFALEFTDGSTVRTSGNSMLAYSEVRQKVLHLKSGNLSADVAPQPDGRPMLIHTRSAVLEVIGTSFDVDADLASTALNVTEGMVRVKRLSDGRQVEVPAQHQVVAAADHDLSVNQISRVAYQWRSRLEEGASRTFGRWLPAMGDAGPLLHCIPYMTKDGRTIYTSSFQVTAAEGAPIMTSDRSIVSVRGRLDRATDLYVGMSLKTEDGTFAGRFQVVLPSEQFQGQEVFEISLPLEDFTLDPSLASMKREFAKSASDLVVDTVWCHTLYVPVGLAVATIELAERAE</sequence>
<feature type="domain" description="FecR protein" evidence="2">
    <location>
        <begin position="156"/>
        <end position="241"/>
    </location>
</feature>
<dbReference type="Proteomes" id="UP000318288">
    <property type="component" value="Unassembled WGS sequence"/>
</dbReference>
<accession>A0A5C6EBA3</accession>
<dbReference type="PANTHER" id="PTHR30273">
    <property type="entry name" value="PERIPLASMIC SIGNAL SENSOR AND SIGMA FACTOR ACTIVATOR FECR-RELATED"/>
    <property type="match status" value="1"/>
</dbReference>
<keyword evidence="1" id="KW-0472">Membrane</keyword>
<gene>
    <name evidence="3" type="ORF">Poly51_61740</name>
</gene>
<keyword evidence="1" id="KW-0812">Transmembrane</keyword>
<dbReference type="InterPro" id="IPR012373">
    <property type="entry name" value="Ferrdict_sens_TM"/>
</dbReference>
<keyword evidence="1" id="KW-1133">Transmembrane helix</keyword>
<proteinExistence type="predicted"/>
<evidence type="ECO:0000313" key="4">
    <source>
        <dbReference type="Proteomes" id="UP000318288"/>
    </source>
</evidence>
<dbReference type="Pfam" id="PF04773">
    <property type="entry name" value="FecR"/>
    <property type="match status" value="1"/>
</dbReference>
<evidence type="ECO:0000259" key="2">
    <source>
        <dbReference type="Pfam" id="PF04773"/>
    </source>
</evidence>
<dbReference type="RefSeq" id="WP_146462505.1">
    <property type="nucleotide sequence ID" value="NZ_SJPW01000013.1"/>
</dbReference>
<comment type="caution">
    <text evidence="3">The sequence shown here is derived from an EMBL/GenBank/DDBJ whole genome shotgun (WGS) entry which is preliminary data.</text>
</comment>
<reference evidence="3 4" key="1">
    <citation type="submission" date="2019-02" db="EMBL/GenBank/DDBJ databases">
        <title>Deep-cultivation of Planctomycetes and their phenomic and genomic characterization uncovers novel biology.</title>
        <authorList>
            <person name="Wiegand S."/>
            <person name="Jogler M."/>
            <person name="Boedeker C."/>
            <person name="Pinto D."/>
            <person name="Vollmers J."/>
            <person name="Rivas-Marin E."/>
            <person name="Kohn T."/>
            <person name="Peeters S.H."/>
            <person name="Heuer A."/>
            <person name="Rast P."/>
            <person name="Oberbeckmann S."/>
            <person name="Bunk B."/>
            <person name="Jeske O."/>
            <person name="Meyerdierks A."/>
            <person name="Storesund J.E."/>
            <person name="Kallscheuer N."/>
            <person name="Luecker S."/>
            <person name="Lage O.M."/>
            <person name="Pohl T."/>
            <person name="Merkel B.J."/>
            <person name="Hornburger P."/>
            <person name="Mueller R.-W."/>
            <person name="Bruemmer F."/>
            <person name="Labrenz M."/>
            <person name="Spormann A.M."/>
            <person name="Op Den Camp H."/>
            <person name="Overmann J."/>
            <person name="Amann R."/>
            <person name="Jetten M.S.M."/>
            <person name="Mascher T."/>
            <person name="Medema M.H."/>
            <person name="Devos D.P."/>
            <person name="Kaster A.-K."/>
            <person name="Ovreas L."/>
            <person name="Rohde M."/>
            <person name="Galperin M.Y."/>
            <person name="Jogler C."/>
        </authorList>
    </citation>
    <scope>NUCLEOTIDE SEQUENCE [LARGE SCALE GENOMIC DNA]</scope>
    <source>
        <strain evidence="3 4">Poly51</strain>
    </source>
</reference>
<dbReference type="EMBL" id="SJPW01000013">
    <property type="protein sequence ID" value="TWU44459.1"/>
    <property type="molecule type" value="Genomic_DNA"/>
</dbReference>
<dbReference type="Gene3D" id="2.60.120.1440">
    <property type="match status" value="1"/>
</dbReference>
<evidence type="ECO:0000256" key="1">
    <source>
        <dbReference type="SAM" id="Phobius"/>
    </source>
</evidence>
<keyword evidence="4" id="KW-1185">Reference proteome</keyword>
<evidence type="ECO:0000313" key="3">
    <source>
        <dbReference type="EMBL" id="TWU44459.1"/>
    </source>
</evidence>
<dbReference type="InterPro" id="IPR006860">
    <property type="entry name" value="FecR"/>
</dbReference>
<dbReference type="OrthoDB" id="260188at2"/>
<dbReference type="AlphaFoldDB" id="A0A5C6EBA3"/>
<name>A0A5C6EBA3_9BACT</name>
<feature type="transmembrane region" description="Helical" evidence="1">
    <location>
        <begin position="87"/>
        <end position="107"/>
    </location>
</feature>